<evidence type="ECO:0000313" key="3">
    <source>
        <dbReference type="EMBL" id="ADV64213.1"/>
    </source>
</evidence>
<feature type="transmembrane region" description="Helical" evidence="2">
    <location>
        <begin position="337"/>
        <end position="358"/>
    </location>
</feature>
<dbReference type="OrthoDB" id="249104at2"/>
<feature type="transmembrane region" description="Helical" evidence="2">
    <location>
        <begin position="365"/>
        <end position="383"/>
    </location>
</feature>
<evidence type="ECO:0000256" key="1">
    <source>
        <dbReference type="SAM" id="MobiDB-lite"/>
    </source>
</evidence>
<dbReference type="Proteomes" id="UP000008631">
    <property type="component" value="Chromosome"/>
</dbReference>
<dbReference type="AlphaFoldDB" id="E8QZ84"/>
<feature type="transmembrane region" description="Helical" evidence="2">
    <location>
        <begin position="270"/>
        <end position="290"/>
    </location>
</feature>
<keyword evidence="2" id="KW-0472">Membrane</keyword>
<feature type="region of interest" description="Disordered" evidence="1">
    <location>
        <begin position="1"/>
        <end position="24"/>
    </location>
</feature>
<dbReference type="InParanoid" id="E8QZ84"/>
<dbReference type="KEGG" id="ipa:Isop_3657"/>
<protein>
    <recommendedName>
        <fullName evidence="5">Glycosyltransferase RgtA/B/C/D-like domain-containing protein</fullName>
    </recommendedName>
</protein>
<evidence type="ECO:0000313" key="4">
    <source>
        <dbReference type="Proteomes" id="UP000008631"/>
    </source>
</evidence>
<name>E8QZ84_ISOPI</name>
<keyword evidence="4" id="KW-1185">Reference proteome</keyword>
<dbReference type="STRING" id="575540.Isop_3657"/>
<feature type="transmembrane region" description="Helical" evidence="2">
    <location>
        <begin position="204"/>
        <end position="221"/>
    </location>
</feature>
<accession>E8QZ84</accession>
<organism evidence="3 4">
    <name type="scientific">Isosphaera pallida (strain ATCC 43644 / DSM 9630 / IS1B)</name>
    <dbReference type="NCBI Taxonomy" id="575540"/>
    <lineage>
        <taxon>Bacteria</taxon>
        <taxon>Pseudomonadati</taxon>
        <taxon>Planctomycetota</taxon>
        <taxon>Planctomycetia</taxon>
        <taxon>Isosphaerales</taxon>
        <taxon>Isosphaeraceae</taxon>
        <taxon>Isosphaera</taxon>
    </lineage>
</organism>
<feature type="transmembrane region" description="Helical" evidence="2">
    <location>
        <begin position="147"/>
        <end position="169"/>
    </location>
</feature>
<sequence>MARLSWDSSGNAATPSTPAASVSVAEPTAGNGTVETGAFHPVPWWRLILPGLLFTATLAALTDWPGPRHCGNVLSRYMTIESLAHRGTLAISESPLRALSGTPDVALFNRQFYSDKPPVLPALASVVYRLSGVTLSPRLDEFRRANWLLTVSIVGVSSGLALVGLRWWLTRVPVSPLGADLLTLGFGFTSLLLSYGVTFNNHSVAAGLVTLGTALALIESPSLGRRLRAVRGFGAGLCAGLAATIDIPVGGLLTLALGGALIARTRRVPWAFLAGLVGPVALHVILQVQITGTPWPVEMYPEALAYPGSYWATEEGRWKEVQPRWLWGVEFLFSHQGWLTVTPALVVGLVGLGVALICPGHPLRHAAGVVSFVTLGLVVYYVFGVRRCDFAGGSFGTRHMLAISPLVLLFAADATARLKRGWAWGILALLMTFGGGYAVAGMLDPWTRIDRPCDHLPLRDRIIKPLKWFTPYPMSTYPR</sequence>
<evidence type="ECO:0008006" key="5">
    <source>
        <dbReference type="Google" id="ProtNLM"/>
    </source>
</evidence>
<keyword evidence="2" id="KW-1133">Transmembrane helix</keyword>
<feature type="transmembrane region" description="Helical" evidence="2">
    <location>
        <begin position="421"/>
        <end position="440"/>
    </location>
</feature>
<proteinExistence type="predicted"/>
<feature type="transmembrane region" description="Helical" evidence="2">
    <location>
        <begin position="181"/>
        <end position="197"/>
    </location>
</feature>
<feature type="compositionally biased region" description="Low complexity" evidence="1">
    <location>
        <begin position="12"/>
        <end position="24"/>
    </location>
</feature>
<feature type="transmembrane region" description="Helical" evidence="2">
    <location>
        <begin position="395"/>
        <end position="414"/>
    </location>
</feature>
<feature type="compositionally biased region" description="Polar residues" evidence="1">
    <location>
        <begin position="1"/>
        <end position="11"/>
    </location>
</feature>
<feature type="transmembrane region" description="Helical" evidence="2">
    <location>
        <begin position="233"/>
        <end position="263"/>
    </location>
</feature>
<dbReference type="eggNOG" id="ENOG503348P">
    <property type="taxonomic scope" value="Bacteria"/>
</dbReference>
<gene>
    <name evidence="3" type="ordered locus">Isop_3657</name>
</gene>
<reference key="1">
    <citation type="submission" date="2010-11" db="EMBL/GenBank/DDBJ databases">
        <title>The complete sequence of chromosome of Isophaera pallida ATCC 43644.</title>
        <authorList>
            <consortium name="US DOE Joint Genome Institute (JGI-PGF)"/>
            <person name="Lucas S."/>
            <person name="Copeland A."/>
            <person name="Lapidus A."/>
            <person name="Bruce D."/>
            <person name="Goodwin L."/>
            <person name="Pitluck S."/>
            <person name="Kyrpides N."/>
            <person name="Mavromatis K."/>
            <person name="Pagani I."/>
            <person name="Ivanova N."/>
            <person name="Saunders E."/>
            <person name="Brettin T."/>
            <person name="Detter J.C."/>
            <person name="Han C."/>
            <person name="Tapia R."/>
            <person name="Land M."/>
            <person name="Hauser L."/>
            <person name="Markowitz V."/>
            <person name="Cheng J.-F."/>
            <person name="Hugenholtz P."/>
            <person name="Woyke T."/>
            <person name="Wu D."/>
            <person name="Eisen J.A."/>
        </authorList>
    </citation>
    <scope>NUCLEOTIDE SEQUENCE</scope>
    <source>
        <strain>ATCC 43644</strain>
    </source>
</reference>
<evidence type="ECO:0000256" key="2">
    <source>
        <dbReference type="SAM" id="Phobius"/>
    </source>
</evidence>
<dbReference type="EMBL" id="CP002353">
    <property type="protein sequence ID" value="ADV64213.1"/>
    <property type="molecule type" value="Genomic_DNA"/>
</dbReference>
<reference evidence="3 4" key="2">
    <citation type="journal article" date="2011" name="Stand. Genomic Sci.">
        <title>Complete genome sequence of Isosphaera pallida type strain (IS1B).</title>
        <authorList>
            <consortium name="US DOE Joint Genome Institute (JGI-PGF)"/>
            <person name="Goker M."/>
            <person name="Cleland D."/>
            <person name="Saunders E."/>
            <person name="Lapidus A."/>
            <person name="Nolan M."/>
            <person name="Lucas S."/>
            <person name="Hammon N."/>
            <person name="Deshpande S."/>
            <person name="Cheng J.F."/>
            <person name="Tapia R."/>
            <person name="Han C."/>
            <person name="Goodwin L."/>
            <person name="Pitluck S."/>
            <person name="Liolios K."/>
            <person name="Pagani I."/>
            <person name="Ivanova N."/>
            <person name="Mavromatis K."/>
            <person name="Pati A."/>
            <person name="Chen A."/>
            <person name="Palaniappan K."/>
            <person name="Land M."/>
            <person name="Hauser L."/>
            <person name="Chang Y.J."/>
            <person name="Jeffries C.D."/>
            <person name="Detter J.C."/>
            <person name="Beck B."/>
            <person name="Woyke T."/>
            <person name="Bristow J."/>
            <person name="Eisen J.A."/>
            <person name="Markowitz V."/>
            <person name="Hugenholtz P."/>
            <person name="Kyrpides N.C."/>
            <person name="Klenk H.P."/>
        </authorList>
    </citation>
    <scope>NUCLEOTIDE SEQUENCE [LARGE SCALE GENOMIC DNA]</scope>
    <source>
        <strain evidence="4">ATCC 43644 / DSM 9630 / IS1B</strain>
    </source>
</reference>
<dbReference type="HOGENOM" id="CLU_569586_0_0_0"/>
<keyword evidence="2" id="KW-0812">Transmembrane</keyword>
<dbReference type="RefSeq" id="WP_013566501.1">
    <property type="nucleotide sequence ID" value="NC_014962.1"/>
</dbReference>